<dbReference type="InterPro" id="IPR050733">
    <property type="entry name" value="Vitellogenin/Apolipophorin"/>
</dbReference>
<dbReference type="Pfam" id="PF01347">
    <property type="entry name" value="Vitellogenin_N"/>
    <property type="match status" value="1"/>
</dbReference>
<evidence type="ECO:0000256" key="1">
    <source>
        <dbReference type="ARBA" id="ARBA00022729"/>
    </source>
</evidence>
<dbReference type="GO" id="GO:0045735">
    <property type="term" value="F:nutrient reservoir activity"/>
    <property type="evidence" value="ECO:0007669"/>
    <property type="project" value="UniProtKB-KW"/>
</dbReference>
<dbReference type="InterPro" id="IPR001846">
    <property type="entry name" value="VWF_type-D"/>
</dbReference>
<dbReference type="Proteomes" id="UP001652626">
    <property type="component" value="Chromosome 26"/>
</dbReference>
<dbReference type="PROSITE" id="PS51233">
    <property type="entry name" value="VWFD"/>
    <property type="match status" value="1"/>
</dbReference>
<feature type="compositionally biased region" description="Low complexity" evidence="6">
    <location>
        <begin position="334"/>
        <end position="353"/>
    </location>
</feature>
<dbReference type="OMA" id="YGHCHHR"/>
<evidence type="ECO:0000313" key="10">
    <source>
        <dbReference type="Proteomes" id="UP001652626"/>
    </source>
</evidence>
<evidence type="ECO:0000313" key="11">
    <source>
        <dbReference type="RefSeq" id="XP_026492905.2"/>
    </source>
</evidence>
<dbReference type="PANTHER" id="PTHR23345:SF15">
    <property type="entry name" value="VITELLOGENIN 1-RELATED"/>
    <property type="match status" value="1"/>
</dbReference>
<dbReference type="Gene3D" id="2.20.80.10">
    <property type="entry name" value="Lipovitellin-phosvitin complex, chain A, domain 4"/>
    <property type="match status" value="1"/>
</dbReference>
<gene>
    <name evidence="11" type="primary">LOC113398393</name>
</gene>
<evidence type="ECO:0000256" key="5">
    <source>
        <dbReference type="PROSITE-ProRule" id="PRU00557"/>
    </source>
</evidence>
<dbReference type="GO" id="GO:0005319">
    <property type="term" value="F:lipid transporter activity"/>
    <property type="evidence" value="ECO:0007669"/>
    <property type="project" value="InterPro"/>
</dbReference>
<evidence type="ECO:0000256" key="4">
    <source>
        <dbReference type="ARBA" id="ARBA00023180"/>
    </source>
</evidence>
<keyword evidence="1 7" id="KW-0732">Signal</keyword>
<dbReference type="GeneID" id="113398393"/>
<keyword evidence="2" id="KW-0758">Storage protein</keyword>
<evidence type="ECO:0000256" key="6">
    <source>
        <dbReference type="SAM" id="MobiDB-lite"/>
    </source>
</evidence>
<dbReference type="InterPro" id="IPR015255">
    <property type="entry name" value="Vitellinogen_open_b-sht"/>
</dbReference>
<dbReference type="SMART" id="SM00216">
    <property type="entry name" value="VWD"/>
    <property type="match status" value="1"/>
</dbReference>
<evidence type="ECO:0000256" key="2">
    <source>
        <dbReference type="ARBA" id="ARBA00022761"/>
    </source>
</evidence>
<keyword evidence="4" id="KW-0325">Glycoprotein</keyword>
<sequence length="1777" mass="202337">MKIWVLAAVIVAVSSGRLTKQNNEEETSQWLWEAGKLYRYDVETHTLAYQTEGASTGNSFKARFTVRVKAPGHLQAKLENAKNAQVHQELSRHEPMPEDLKYQPVPNFDKPFEIYYAGGRVLSLSLPSSVSLAQENILKGLIGALQVDLSTYRNVHSSHDTYDKESQQGLFRKMETDVTGDCETLYTASPAPPEWRRELPAFTSEEDPIEITKSKSYGHCHHRVDYHFGVPEGAEWTGTAHRPRKEQFINRATVSRILVGKNGPIYKAETTSTVNVHPHLFGKQKAEVHSKVTFQLVSYEQDSEAEWPPSEGNREIPNLLYSLNSKPREINEDSSSSSSSHESSEQQSNSNKYSRYRRSVKPKPVVSINKLIIKNRKDISGSSSSSESASAYVNDDIPNNNEPAYAAMYMNPQPHGDKKQNPMNAQKLVQEIAQQLQSPNNMPKSDFLSKFNILVRVIASMSYGQLSQTSRSIEIAKSSNDNIKLDMWMIYRDAVTQAGTSPAFQQIKTWIENKKIEGEEAAEVVAVLARSLRYPTKETMTQFFELAMSPEVIHQTYLNSTAIIAATKFINMGQVNNETSHRYYPSHMYGRMARKHDSFVVDEVLPRLSAALKLAVEQGDSHKSQVYVKAIGNLGHRAILDVYAPYLEGKTKVSTYLRTQIVENLRALARQRDSHVRTVLFSILRNTAEPHEVRVAAIQNIFRSRPSNAMMQVMAQMTKADPSKHIRAALKSAILSAAELKHSYFSDLATTAAAVKDMVTDENFGMQDSKHNYLQYPNKENEYDKKHVHSTIGSKTTLLPKTFYYSWTDRIRGWDEENTLYVSTSNRQKTTNLFLDEFYDRTQQSRDPKTHKYSAQKIAEILNIENDDDEHLEASLYLDFMNQQRFFAFTQNDIKDFGVRFGEYLSNLPNGITGHYTKVVNMNQVSVMFPVAAGVPFIFKYKEPTLVHIQTSSSGKYNLMDGDHYKFEMSLDKDIVVTYAANQDGSVGFLDPLSNQYPSVGLIAKFQLNIPVKSHLEFKNGELKVRLAPKEPEQDTTIVHYSVWPYTANQKKDSSVTVSQDPTTKVITRPNKVWAIDYKFGQQIGSPFQIQGYSYSKDYRNIGSFFTSNYYLSNIYNLLKQKDNAQTHFNLKYLGKQAKSKAVTFTAVYDAFYNQKNNVQMEPVALDVNDVAPNSPSRREELAKRVISGIKSAKARVLDLSAQFESSEKLEYAATVAIGYSDVDPKTQFGVFTGRNSDQYGPGHVNVFGIITKPSSISPMNFLEALNSELKMDIEADIRYNQKENIHIKGTSERSKKYTEELQNHHLGRECKHEIENGNNYQQSCHEAIIMAQAPNSLKLSFTYKDINPVSRNFFNQVFRIAERYSMWQLEMNPQKVNPEGKIDVTVDASYLSHTWNFALNSRQGEIRLRNVPLPMAAPGALSIYKPITSYERVYNHYSKNQYQPYCAVDGNKVKTFSDRSYDYTLTRSWHVVLLDNRPGGNEKLVVLARRPSENKQEMYISFRSRGGKELEIEVKPAPAGQKNYVVQVKTNAKKISEGEETTYWDDVDEIPILEYYTEENGVLIMKISVNYLRVMYDGSRLVVFANSNRDTNRGICGYMNGEARDDYLSPNGLIDQPEYYAASYALIEADSDPKEKELNAQAKKIAYQPKQKYTTILRSDEEWQRNMRLTSNEEWGSQIIYRARNYLKNKEPCDLRPQVQYYENHGEICITTSALPACQSHCTGDDYNVQAAQVVCRTKLDQQFRAYRDQIRQGQNPKVNGVPQITQYRVPGSCKA</sequence>
<dbReference type="SUPFAM" id="SSF56968">
    <property type="entry name" value="Lipovitellin-phosvitin complex, beta-sheet shell regions"/>
    <property type="match status" value="2"/>
</dbReference>
<dbReference type="Pfam" id="PF00094">
    <property type="entry name" value="VWD"/>
    <property type="match status" value="1"/>
</dbReference>
<feature type="region of interest" description="Disordered" evidence="6">
    <location>
        <begin position="377"/>
        <end position="397"/>
    </location>
</feature>
<accession>A0A8B8I7C4</accession>
<comment type="caution">
    <text evidence="5">Lacks conserved residue(s) required for the propagation of feature annotation.</text>
</comment>
<evidence type="ECO:0000256" key="3">
    <source>
        <dbReference type="ARBA" id="ARBA00023157"/>
    </source>
</evidence>
<feature type="signal peptide" evidence="7">
    <location>
        <begin position="1"/>
        <end position="16"/>
    </location>
</feature>
<evidence type="ECO:0000259" key="8">
    <source>
        <dbReference type="PROSITE" id="PS51211"/>
    </source>
</evidence>
<dbReference type="OrthoDB" id="160294at2759"/>
<protein>
    <submittedName>
        <fullName evidence="11">Vitellogenin-like</fullName>
    </submittedName>
</protein>
<name>A0A8B8I7C4_VANTA</name>
<feature type="chain" id="PRO_5045313212" evidence="7">
    <location>
        <begin position="17"/>
        <end position="1777"/>
    </location>
</feature>
<feature type="region of interest" description="Disordered" evidence="6">
    <location>
        <begin position="328"/>
        <end position="361"/>
    </location>
</feature>
<dbReference type="Gene3D" id="1.25.10.20">
    <property type="entry name" value="Vitellinogen, superhelical"/>
    <property type="match status" value="1"/>
</dbReference>
<keyword evidence="3" id="KW-1015">Disulfide bond</keyword>
<dbReference type="InterPro" id="IPR015819">
    <property type="entry name" value="Lipid_transp_b-sht_shell"/>
</dbReference>
<reference evidence="11" key="1">
    <citation type="submission" date="2025-08" db="UniProtKB">
        <authorList>
            <consortium name="RefSeq"/>
        </authorList>
    </citation>
    <scope>IDENTIFICATION</scope>
    <source>
        <tissue evidence="11">Whole body</tissue>
    </source>
</reference>
<feature type="domain" description="Vitellogenin" evidence="8">
    <location>
        <begin position="32"/>
        <end position="803"/>
    </location>
</feature>
<dbReference type="InterPro" id="IPR011030">
    <property type="entry name" value="Lipovitellin_superhlx_dom"/>
</dbReference>
<dbReference type="Gene3D" id="2.30.230.10">
    <property type="entry name" value="Lipovitellin, beta-sheet shell regions, chain A"/>
    <property type="match status" value="1"/>
</dbReference>
<dbReference type="PROSITE" id="PS51211">
    <property type="entry name" value="VITELLOGENIN"/>
    <property type="match status" value="1"/>
</dbReference>
<dbReference type="InterPro" id="IPR001747">
    <property type="entry name" value="Vitellogenin_N"/>
</dbReference>
<dbReference type="SUPFAM" id="SSF48431">
    <property type="entry name" value="Lipovitellin-phosvitin complex, superhelical domain"/>
    <property type="match status" value="1"/>
</dbReference>
<dbReference type="PANTHER" id="PTHR23345">
    <property type="entry name" value="VITELLOGENIN-RELATED"/>
    <property type="match status" value="1"/>
</dbReference>
<feature type="domain" description="VWFD" evidence="9">
    <location>
        <begin position="1445"/>
        <end position="1633"/>
    </location>
</feature>
<proteinExistence type="predicted"/>
<dbReference type="InterPro" id="IPR015816">
    <property type="entry name" value="Vitellinogen_b-sht_N"/>
</dbReference>
<dbReference type="SMART" id="SM00638">
    <property type="entry name" value="LPD_N"/>
    <property type="match status" value="1"/>
</dbReference>
<organism evidence="10 11">
    <name type="scientific">Vanessa tameamea</name>
    <name type="common">Kamehameha butterfly</name>
    <dbReference type="NCBI Taxonomy" id="334116"/>
    <lineage>
        <taxon>Eukaryota</taxon>
        <taxon>Metazoa</taxon>
        <taxon>Ecdysozoa</taxon>
        <taxon>Arthropoda</taxon>
        <taxon>Hexapoda</taxon>
        <taxon>Insecta</taxon>
        <taxon>Pterygota</taxon>
        <taxon>Neoptera</taxon>
        <taxon>Endopterygota</taxon>
        <taxon>Lepidoptera</taxon>
        <taxon>Glossata</taxon>
        <taxon>Ditrysia</taxon>
        <taxon>Papilionoidea</taxon>
        <taxon>Nymphalidae</taxon>
        <taxon>Nymphalinae</taxon>
        <taxon>Vanessa</taxon>
    </lineage>
</organism>
<dbReference type="SMART" id="SM01169">
    <property type="entry name" value="DUF1943"/>
    <property type="match status" value="1"/>
</dbReference>
<keyword evidence="10" id="KW-1185">Reference proteome</keyword>
<dbReference type="Pfam" id="PF09172">
    <property type="entry name" value="Vit_open_b-sht"/>
    <property type="match status" value="1"/>
</dbReference>
<dbReference type="RefSeq" id="XP_026492905.2">
    <property type="nucleotide sequence ID" value="XM_026637120.2"/>
</dbReference>
<evidence type="ECO:0000259" key="9">
    <source>
        <dbReference type="PROSITE" id="PS51233"/>
    </source>
</evidence>
<feature type="compositionally biased region" description="Low complexity" evidence="6">
    <location>
        <begin position="380"/>
        <end position="391"/>
    </location>
</feature>
<evidence type="ECO:0000256" key="7">
    <source>
        <dbReference type="SAM" id="SignalP"/>
    </source>
</evidence>